<evidence type="ECO:0000313" key="1">
    <source>
        <dbReference type="Proteomes" id="UP000515121"/>
    </source>
</evidence>
<dbReference type="OrthoDB" id="10067222at2759"/>
<proteinExistence type="predicted"/>
<protein>
    <submittedName>
        <fullName evidence="2">Uncharacterized protein LOC111293328</fullName>
    </submittedName>
</protein>
<dbReference type="GeneID" id="111293328"/>
<name>A0A6P5YNE3_DURZI</name>
<reference evidence="2" key="1">
    <citation type="submission" date="2025-08" db="UniProtKB">
        <authorList>
            <consortium name="RefSeq"/>
        </authorList>
    </citation>
    <scope>IDENTIFICATION</scope>
    <source>
        <tissue evidence="2">Fruit stalk</tissue>
    </source>
</reference>
<dbReference type="KEGG" id="dzi:111293328"/>
<dbReference type="AlphaFoldDB" id="A0A6P5YNE3"/>
<sequence length="123" mass="13900">MTYALGGHGPILWVNNRVTGACIASSPDSKLKVFSHNPMHGSFMQVAFQLNAMTNYGNQWFLSLNPTYIPYWWVNNPTHGEFYFAMIGRANIKGSKTNITMNAWLPQASYPYGNYSDTSSFKF</sequence>
<dbReference type="PANTHER" id="PTHR33047">
    <property type="entry name" value="PROTEIN TAR1"/>
    <property type="match status" value="1"/>
</dbReference>
<dbReference type="Proteomes" id="UP000515121">
    <property type="component" value="Unplaced"/>
</dbReference>
<keyword evidence="1" id="KW-1185">Reference proteome</keyword>
<accession>A0A6P5YNE3</accession>
<gene>
    <name evidence="2" type="primary">LOC111293328</name>
</gene>
<evidence type="ECO:0000313" key="2">
    <source>
        <dbReference type="RefSeq" id="XP_022741837.1"/>
    </source>
</evidence>
<dbReference type="PANTHER" id="PTHR33047:SF8">
    <property type="entry name" value="REGULATOR OF RDNA TRANSCRIPTION PROTEIN 15"/>
    <property type="match status" value="1"/>
</dbReference>
<dbReference type="RefSeq" id="XP_022741837.1">
    <property type="nucleotide sequence ID" value="XM_022886102.1"/>
</dbReference>
<dbReference type="InterPro" id="IPR052997">
    <property type="entry name" value="RRT15-like"/>
</dbReference>
<organism evidence="1 2">
    <name type="scientific">Durio zibethinus</name>
    <name type="common">Durian</name>
    <dbReference type="NCBI Taxonomy" id="66656"/>
    <lineage>
        <taxon>Eukaryota</taxon>
        <taxon>Viridiplantae</taxon>
        <taxon>Streptophyta</taxon>
        <taxon>Embryophyta</taxon>
        <taxon>Tracheophyta</taxon>
        <taxon>Spermatophyta</taxon>
        <taxon>Magnoliopsida</taxon>
        <taxon>eudicotyledons</taxon>
        <taxon>Gunneridae</taxon>
        <taxon>Pentapetalae</taxon>
        <taxon>rosids</taxon>
        <taxon>malvids</taxon>
        <taxon>Malvales</taxon>
        <taxon>Malvaceae</taxon>
        <taxon>Helicteroideae</taxon>
        <taxon>Durio</taxon>
    </lineage>
</organism>